<gene>
    <name evidence="1" type="ORF">PACLA_8A024458</name>
</gene>
<name>A0A7D9ERS0_PARCT</name>
<dbReference type="AlphaFoldDB" id="A0A7D9ERS0"/>
<dbReference type="Proteomes" id="UP001152795">
    <property type="component" value="Unassembled WGS sequence"/>
</dbReference>
<keyword evidence="2" id="KW-1185">Reference proteome</keyword>
<reference evidence="1" key="1">
    <citation type="submission" date="2020-04" db="EMBL/GenBank/DDBJ databases">
        <authorList>
            <person name="Alioto T."/>
            <person name="Alioto T."/>
            <person name="Gomez Garrido J."/>
        </authorList>
    </citation>
    <scope>NUCLEOTIDE SEQUENCE</scope>
    <source>
        <strain evidence="1">A484AB</strain>
    </source>
</reference>
<evidence type="ECO:0000313" key="1">
    <source>
        <dbReference type="EMBL" id="CAB4016229.1"/>
    </source>
</evidence>
<sequence>MENVFESTEPEAPEVHTADQSDRTAIEELLKLVDAGEIKYTAKYIKKASEKTVESIHKDYVRQQLENTNNQLAGVIITKFSELMEALEAVKDIKEMKKELAENKLLRKDLKTLSVT</sequence>
<protein>
    <submittedName>
        <fullName evidence="1">Uncharacterized protein</fullName>
    </submittedName>
</protein>
<proteinExistence type="predicted"/>
<comment type="caution">
    <text evidence="1">The sequence shown here is derived from an EMBL/GenBank/DDBJ whole genome shotgun (WGS) entry which is preliminary data.</text>
</comment>
<organism evidence="1 2">
    <name type="scientific">Paramuricea clavata</name>
    <name type="common">Red gorgonian</name>
    <name type="synonym">Violescent sea-whip</name>
    <dbReference type="NCBI Taxonomy" id="317549"/>
    <lineage>
        <taxon>Eukaryota</taxon>
        <taxon>Metazoa</taxon>
        <taxon>Cnidaria</taxon>
        <taxon>Anthozoa</taxon>
        <taxon>Octocorallia</taxon>
        <taxon>Malacalcyonacea</taxon>
        <taxon>Plexauridae</taxon>
        <taxon>Paramuricea</taxon>
    </lineage>
</organism>
<evidence type="ECO:0000313" key="2">
    <source>
        <dbReference type="Proteomes" id="UP001152795"/>
    </source>
</evidence>
<accession>A0A7D9ERS0</accession>
<dbReference type="EMBL" id="CACRXK020009031">
    <property type="protein sequence ID" value="CAB4016229.1"/>
    <property type="molecule type" value="Genomic_DNA"/>
</dbReference>